<dbReference type="EnsemblMetazoa" id="MESCA008866-RA">
    <property type="protein sequence ID" value="MESCA008866-PA"/>
    <property type="gene ID" value="MESCA008866"/>
</dbReference>
<feature type="coiled-coil region" evidence="1">
    <location>
        <begin position="44"/>
        <end position="71"/>
    </location>
</feature>
<dbReference type="Proteomes" id="UP000015102">
    <property type="component" value="Unassembled WGS sequence"/>
</dbReference>
<proteinExistence type="predicted"/>
<evidence type="ECO:0000313" key="2">
    <source>
        <dbReference type="EnsemblMetazoa" id="MESCA008866-PA"/>
    </source>
</evidence>
<evidence type="ECO:0000313" key="3">
    <source>
        <dbReference type="Proteomes" id="UP000015102"/>
    </source>
</evidence>
<accession>T1GYE1</accession>
<dbReference type="STRING" id="36166.T1GYE1"/>
<evidence type="ECO:0000256" key="1">
    <source>
        <dbReference type="SAM" id="Coils"/>
    </source>
</evidence>
<organism evidence="2 3">
    <name type="scientific">Megaselia scalaris</name>
    <name type="common">Humpbacked fly</name>
    <name type="synonym">Phora scalaris</name>
    <dbReference type="NCBI Taxonomy" id="36166"/>
    <lineage>
        <taxon>Eukaryota</taxon>
        <taxon>Metazoa</taxon>
        <taxon>Ecdysozoa</taxon>
        <taxon>Arthropoda</taxon>
        <taxon>Hexapoda</taxon>
        <taxon>Insecta</taxon>
        <taxon>Pterygota</taxon>
        <taxon>Neoptera</taxon>
        <taxon>Endopterygota</taxon>
        <taxon>Diptera</taxon>
        <taxon>Brachycera</taxon>
        <taxon>Muscomorpha</taxon>
        <taxon>Platypezoidea</taxon>
        <taxon>Phoridae</taxon>
        <taxon>Megaseliini</taxon>
        <taxon>Megaselia</taxon>
    </lineage>
</organism>
<dbReference type="HOGENOM" id="CLU_1507095_0_0_1"/>
<name>T1GYE1_MEGSC</name>
<dbReference type="AlphaFoldDB" id="T1GYE1"/>
<feature type="coiled-coil region" evidence="1">
    <location>
        <begin position="104"/>
        <end position="131"/>
    </location>
</feature>
<sequence>MLEEKDSTLSHYQELLKTERSEIEKFKVQLENGQKSLLEKESLLQKKCTEIKELTSRIEELTKRKQSVEKREIAVGGDEDVNTNEMSDEKIEEMFQTDVEESPGELVKEELQQLQKVLKEKDEENVLLRKRVIILQSKCKDEPDIAQLKAIIDEKDMHINELMETLTNFHDDQQQYMDD</sequence>
<keyword evidence="1" id="KW-0175">Coiled coil</keyword>
<protein>
    <submittedName>
        <fullName evidence="2">Uncharacterized protein</fullName>
    </submittedName>
</protein>
<reference evidence="3" key="1">
    <citation type="submission" date="2013-02" db="EMBL/GenBank/DDBJ databases">
        <authorList>
            <person name="Hughes D."/>
        </authorList>
    </citation>
    <scope>NUCLEOTIDE SEQUENCE</scope>
    <source>
        <strain>Durham</strain>
        <strain evidence="3">NC isolate 2 -- Noor lab</strain>
    </source>
</reference>
<keyword evidence="3" id="KW-1185">Reference proteome</keyword>
<reference evidence="2" key="2">
    <citation type="submission" date="2015-06" db="UniProtKB">
        <authorList>
            <consortium name="EnsemblMetazoa"/>
        </authorList>
    </citation>
    <scope>IDENTIFICATION</scope>
</reference>
<dbReference type="EMBL" id="CAQQ02087668">
    <property type="status" value="NOT_ANNOTATED_CDS"/>
    <property type="molecule type" value="Genomic_DNA"/>
</dbReference>